<sequence length="43" mass="4939">MSPSYAMTLREVIPKVTIKSKRPIGKDKPRLQKGTIVRYLLKP</sequence>
<keyword evidence="2" id="KW-1185">Reference proteome</keyword>
<organism evidence="1 2">
    <name type="scientific">Ambispora gerdemannii</name>
    <dbReference type="NCBI Taxonomy" id="144530"/>
    <lineage>
        <taxon>Eukaryota</taxon>
        <taxon>Fungi</taxon>
        <taxon>Fungi incertae sedis</taxon>
        <taxon>Mucoromycota</taxon>
        <taxon>Glomeromycotina</taxon>
        <taxon>Glomeromycetes</taxon>
        <taxon>Archaeosporales</taxon>
        <taxon>Ambisporaceae</taxon>
        <taxon>Ambispora</taxon>
    </lineage>
</organism>
<proteinExistence type="predicted"/>
<dbReference type="Proteomes" id="UP000789831">
    <property type="component" value="Unassembled WGS sequence"/>
</dbReference>
<feature type="non-terminal residue" evidence="1">
    <location>
        <position position="43"/>
    </location>
</feature>
<evidence type="ECO:0000313" key="1">
    <source>
        <dbReference type="EMBL" id="CAG8684104.1"/>
    </source>
</evidence>
<dbReference type="OrthoDB" id="2422946at2759"/>
<dbReference type="AlphaFoldDB" id="A0A9N9HGD0"/>
<comment type="caution">
    <text evidence="1">The sequence shown here is derived from an EMBL/GenBank/DDBJ whole genome shotgun (WGS) entry which is preliminary data.</text>
</comment>
<reference evidence="1" key="1">
    <citation type="submission" date="2021-06" db="EMBL/GenBank/DDBJ databases">
        <authorList>
            <person name="Kallberg Y."/>
            <person name="Tangrot J."/>
            <person name="Rosling A."/>
        </authorList>
    </citation>
    <scope>NUCLEOTIDE SEQUENCE</scope>
    <source>
        <strain evidence="1">MT106</strain>
    </source>
</reference>
<evidence type="ECO:0000313" key="2">
    <source>
        <dbReference type="Proteomes" id="UP000789831"/>
    </source>
</evidence>
<gene>
    <name evidence="1" type="ORF">AGERDE_LOCUS12801</name>
</gene>
<name>A0A9N9HGD0_9GLOM</name>
<dbReference type="EMBL" id="CAJVPL010011453">
    <property type="protein sequence ID" value="CAG8684104.1"/>
    <property type="molecule type" value="Genomic_DNA"/>
</dbReference>
<accession>A0A9N9HGD0</accession>
<protein>
    <submittedName>
        <fullName evidence="1">7082_t:CDS:1</fullName>
    </submittedName>
</protein>